<evidence type="ECO:0000256" key="2">
    <source>
        <dbReference type="SAM" id="Phobius"/>
    </source>
</evidence>
<dbReference type="Proteomes" id="UP000010523">
    <property type="component" value="Unassembled WGS sequence"/>
</dbReference>
<proteinExistence type="predicted"/>
<organism evidence="4 5">
    <name type="scientific">Bacillus methanolicus PB1</name>
    <dbReference type="NCBI Taxonomy" id="997296"/>
    <lineage>
        <taxon>Bacteria</taxon>
        <taxon>Bacillati</taxon>
        <taxon>Bacillota</taxon>
        <taxon>Bacilli</taxon>
        <taxon>Bacillales</taxon>
        <taxon>Bacillaceae</taxon>
        <taxon>Bacillus</taxon>
    </lineage>
</organism>
<comment type="caution">
    <text evidence="4">The sequence shown here is derived from an EMBL/GenBank/DDBJ whole genome shotgun (WGS) entry which is preliminary data.</text>
</comment>
<dbReference type="AlphaFoldDB" id="I3DYC5"/>
<dbReference type="InterPro" id="IPR048198">
    <property type="entry name" value="YtrI"/>
</dbReference>
<dbReference type="PATRIC" id="fig|997296.3.peg.3549"/>
<accession>I3DYC5</accession>
<dbReference type="RefSeq" id="WP_004438852.1">
    <property type="nucleotide sequence ID" value="NZ_AFEU01000003.1"/>
</dbReference>
<dbReference type="InterPro" id="IPR058620">
    <property type="entry name" value="YtrI_C"/>
</dbReference>
<name>I3DYC5_BACMT</name>
<evidence type="ECO:0000256" key="1">
    <source>
        <dbReference type="SAM" id="Coils"/>
    </source>
</evidence>
<reference evidence="4 5" key="1">
    <citation type="journal article" date="2012" name="Appl. Environ. Microbiol.">
        <title>Genome Sequence of Thermotolerant Bacillus methanolicus: Features and Regulation Related to Methylotrophy and Production of L-Lysine and L-Glutamate from Methanol.</title>
        <authorList>
            <person name="Heggeset T.M."/>
            <person name="Krog A."/>
            <person name="Balzer S."/>
            <person name="Wentzel A."/>
            <person name="Ellingsen T.E."/>
            <person name="Brautaset T."/>
        </authorList>
    </citation>
    <scope>NUCLEOTIDE SEQUENCE [LARGE SCALE GENOMIC DNA]</scope>
    <source>
        <strain evidence="4 5">PB1</strain>
    </source>
</reference>
<protein>
    <recommendedName>
        <fullName evidence="3">Sporulation membrane protein YtrI C-terminal domain-containing protein</fullName>
    </recommendedName>
</protein>
<evidence type="ECO:0000313" key="5">
    <source>
        <dbReference type="Proteomes" id="UP000010523"/>
    </source>
</evidence>
<dbReference type="NCBIfam" id="NF041479">
    <property type="entry name" value="spor_membprot_YtrI"/>
    <property type="match status" value="1"/>
</dbReference>
<feature type="transmembrane region" description="Helical" evidence="2">
    <location>
        <begin position="12"/>
        <end position="34"/>
    </location>
</feature>
<evidence type="ECO:0000259" key="3">
    <source>
        <dbReference type="Pfam" id="PF26347"/>
    </source>
</evidence>
<sequence>MRIPPYYRQTGWQRFLAGMAIGGFISWTIFLYIFGSWQEIQSKEIERQKDEIADLKKAVKIWQEDFNKLNEKNQEQLTVQSIKVKITNFEKYKLDMLSVSEIEEGIKEDIDLVMAKDLESVYNNRDLIQKVIENKVFILNEKRYKLQVKEMIIYTTLQIQLQLILDG</sequence>
<feature type="coiled-coil region" evidence="1">
    <location>
        <begin position="38"/>
        <end position="72"/>
    </location>
</feature>
<feature type="domain" description="Sporulation membrane protein YtrI C-terminal" evidence="3">
    <location>
        <begin position="80"/>
        <end position="163"/>
    </location>
</feature>
<keyword evidence="5" id="KW-1185">Reference proteome</keyword>
<dbReference type="Pfam" id="PF26347">
    <property type="entry name" value="YtrI_sporulation"/>
    <property type="match status" value="1"/>
</dbReference>
<keyword evidence="2" id="KW-0472">Membrane</keyword>
<dbReference type="eggNOG" id="ENOG5031KY3">
    <property type="taxonomic scope" value="Bacteria"/>
</dbReference>
<dbReference type="OrthoDB" id="2691164at2"/>
<keyword evidence="2" id="KW-0812">Transmembrane</keyword>
<dbReference type="STRING" id="997296.PB1_16854"/>
<keyword evidence="2" id="KW-1133">Transmembrane helix</keyword>
<keyword evidence="1" id="KW-0175">Coiled coil</keyword>
<evidence type="ECO:0000313" key="4">
    <source>
        <dbReference type="EMBL" id="EIJ79246.1"/>
    </source>
</evidence>
<gene>
    <name evidence="4" type="ORF">PB1_16854</name>
</gene>
<dbReference type="EMBL" id="AFEU01000003">
    <property type="protein sequence ID" value="EIJ79246.1"/>
    <property type="molecule type" value="Genomic_DNA"/>
</dbReference>